<dbReference type="PANTHER" id="PTHR10412:SF11">
    <property type="entry name" value="MANNOSYL-OLIGOSACCHARIDE GLUCOSIDASE"/>
    <property type="match status" value="1"/>
</dbReference>
<dbReference type="GO" id="GO:0004573">
    <property type="term" value="F:Glc3Man9GlcNAc2 oligosaccharide glucosidase activity"/>
    <property type="evidence" value="ECO:0007669"/>
    <property type="project" value="InterPro"/>
</dbReference>
<name>A0A1G2RKS2_9BACT</name>
<organism evidence="5 6">
    <name type="scientific">Candidatus Wildermuthbacteria bacterium RIFCSPLOWO2_01_FULL_48_29</name>
    <dbReference type="NCBI Taxonomy" id="1802462"/>
    <lineage>
        <taxon>Bacteria</taxon>
        <taxon>Candidatus Wildermuthiibacteriota</taxon>
    </lineage>
</organism>
<evidence type="ECO:0000256" key="3">
    <source>
        <dbReference type="ARBA" id="ARBA00023295"/>
    </source>
</evidence>
<dbReference type="SUPFAM" id="SSF48208">
    <property type="entry name" value="Six-hairpin glycosidases"/>
    <property type="match status" value="1"/>
</dbReference>
<keyword evidence="2" id="KW-0378">Hydrolase</keyword>
<sequence>MIEKARVLLLSNYRHTGGEYVCPAWPHYPHQYAWDSDFHAIVLAFLGEKELAKREIFRRLEHQREDGFLPRMIFKKRRYGWLRDLESYFFNGRCHSDSSQPVVIAQALKWIDDDAFTRDVFERVLKVFLYFIEKQDPDGDGLISSFHPVETGRDASPEFDRFIWRIPGKHRLLNTALQILSWAKWSAKYRLLGWDVKKIWQSGGVDIEDLMVNTIWVDGMYLMAEFAPPEKQQKIRQLASRTEQAILNLCWDKEDKMFYALDRENKFIKTLTVGNLFPLLLPNLPREQARILVDNLTDPAKFWTPYPIPSVAVNDRRFDGANKGKFLLCNWDGPTWINTNWYLIQGLLRHGYGEVAREVAQRTLAMVEREGFWEFYNPFTGKGMRVKDFGWSTLAVTFPRLFD</sequence>
<dbReference type="AlphaFoldDB" id="A0A1G2RKS2"/>
<protein>
    <recommendedName>
        <fullName evidence="4">Mannosylglycerate hydrolase MGH1-like glycoside hydrolase domain-containing protein</fullName>
    </recommendedName>
</protein>
<dbReference type="InterPro" id="IPR012341">
    <property type="entry name" value="6hp_glycosidase-like_sf"/>
</dbReference>
<keyword evidence="3" id="KW-0326">Glycosidase</keyword>
<dbReference type="PANTHER" id="PTHR10412">
    <property type="entry name" value="MANNOSYL-OLIGOSACCHARIDE GLUCOSIDASE"/>
    <property type="match status" value="1"/>
</dbReference>
<evidence type="ECO:0000259" key="4">
    <source>
        <dbReference type="Pfam" id="PF22422"/>
    </source>
</evidence>
<comment type="caution">
    <text evidence="5">The sequence shown here is derived from an EMBL/GenBank/DDBJ whole genome shotgun (WGS) entry which is preliminary data.</text>
</comment>
<dbReference type="GO" id="GO:0006487">
    <property type="term" value="P:protein N-linked glycosylation"/>
    <property type="evidence" value="ECO:0007669"/>
    <property type="project" value="TreeGrafter"/>
</dbReference>
<comment type="similarity">
    <text evidence="1">Belongs to the glycosyl hydrolase 63 family.</text>
</comment>
<gene>
    <name evidence="5" type="ORF">A2940_00225</name>
</gene>
<dbReference type="Pfam" id="PF22422">
    <property type="entry name" value="MGH1-like_GH"/>
    <property type="match status" value="1"/>
</dbReference>
<dbReference type="Gene3D" id="1.50.10.10">
    <property type="match status" value="1"/>
</dbReference>
<dbReference type="InterPro" id="IPR004888">
    <property type="entry name" value="Glycoside_hydrolase_63"/>
</dbReference>
<evidence type="ECO:0000256" key="1">
    <source>
        <dbReference type="ARBA" id="ARBA00010833"/>
    </source>
</evidence>
<dbReference type="GO" id="GO:0009311">
    <property type="term" value="P:oligosaccharide metabolic process"/>
    <property type="evidence" value="ECO:0007669"/>
    <property type="project" value="InterPro"/>
</dbReference>
<evidence type="ECO:0000313" key="5">
    <source>
        <dbReference type="EMBL" id="OHA72969.1"/>
    </source>
</evidence>
<reference evidence="5 6" key="1">
    <citation type="journal article" date="2016" name="Nat. Commun.">
        <title>Thousands of microbial genomes shed light on interconnected biogeochemical processes in an aquifer system.</title>
        <authorList>
            <person name="Anantharaman K."/>
            <person name="Brown C.T."/>
            <person name="Hug L.A."/>
            <person name="Sharon I."/>
            <person name="Castelle C.J."/>
            <person name="Probst A.J."/>
            <person name="Thomas B.C."/>
            <person name="Singh A."/>
            <person name="Wilkins M.J."/>
            <person name="Karaoz U."/>
            <person name="Brodie E.L."/>
            <person name="Williams K.H."/>
            <person name="Hubbard S.S."/>
            <person name="Banfield J.F."/>
        </authorList>
    </citation>
    <scope>NUCLEOTIDE SEQUENCE [LARGE SCALE GENOMIC DNA]</scope>
</reference>
<evidence type="ECO:0000256" key="2">
    <source>
        <dbReference type="ARBA" id="ARBA00022801"/>
    </source>
</evidence>
<feature type="domain" description="Mannosylglycerate hydrolase MGH1-like glycoside hydrolase" evidence="4">
    <location>
        <begin position="28"/>
        <end position="392"/>
    </location>
</feature>
<dbReference type="InterPro" id="IPR054491">
    <property type="entry name" value="MGH1-like_GH"/>
</dbReference>
<evidence type="ECO:0000313" key="6">
    <source>
        <dbReference type="Proteomes" id="UP000178421"/>
    </source>
</evidence>
<dbReference type="InterPro" id="IPR008928">
    <property type="entry name" value="6-hairpin_glycosidase_sf"/>
</dbReference>
<accession>A0A1G2RKS2</accession>
<dbReference type="Proteomes" id="UP000178421">
    <property type="component" value="Unassembled WGS sequence"/>
</dbReference>
<proteinExistence type="inferred from homology"/>
<dbReference type="EMBL" id="MHUH01000023">
    <property type="protein sequence ID" value="OHA72969.1"/>
    <property type="molecule type" value="Genomic_DNA"/>
</dbReference>